<accession>A0A2S9WWK5</accession>
<evidence type="ECO:0000256" key="1">
    <source>
        <dbReference type="ARBA" id="ARBA00023015"/>
    </source>
</evidence>
<dbReference type="InterPro" id="IPR009057">
    <property type="entry name" value="Homeodomain-like_sf"/>
</dbReference>
<sequence length="291" mass="33145">MKNTAKGAAEVTHIEDGFQVVRIKNETIENVRFEHAVDRTFIQFHFCLKGNVQLAFNEGSYQLPLLEQNSYLLYNPTRDLPVNIDVSTNSWVIVVLVSIKKFHSLFSPDADHVSFLSTENRDKKYYVDGKVSPSMAVALHQLMNYNLNDAIKRLYFKGKSYELLSLYFNTKDDPDTESCPFLVDEKNMAKIKMAKDIIIERMTDPPSLSDLALEIGLSLKKLKEGFKEVYGDTVYGFLLDHKLEYARQLLDSGQHNVNEVGLKVGYSTGSHFISAFKKKYGTTPKKYVTAD</sequence>
<keyword evidence="6" id="KW-1185">Reference proteome</keyword>
<dbReference type="AlphaFoldDB" id="A0A2S9WWK5"/>
<proteinExistence type="predicted"/>
<dbReference type="EMBL" id="MQUC01000003">
    <property type="protein sequence ID" value="PRP67834.1"/>
    <property type="molecule type" value="Genomic_DNA"/>
</dbReference>
<dbReference type="InterPro" id="IPR018060">
    <property type="entry name" value="HTH_AraC"/>
</dbReference>
<dbReference type="PROSITE" id="PS00041">
    <property type="entry name" value="HTH_ARAC_FAMILY_1"/>
    <property type="match status" value="1"/>
</dbReference>
<evidence type="ECO:0000256" key="3">
    <source>
        <dbReference type="ARBA" id="ARBA00023163"/>
    </source>
</evidence>
<dbReference type="Proteomes" id="UP000239532">
    <property type="component" value="Unassembled WGS sequence"/>
</dbReference>
<dbReference type="InterPro" id="IPR018062">
    <property type="entry name" value="HTH_AraC-typ_CS"/>
</dbReference>
<dbReference type="Gene3D" id="1.10.10.60">
    <property type="entry name" value="Homeodomain-like"/>
    <property type="match status" value="1"/>
</dbReference>
<protein>
    <submittedName>
        <fullName evidence="5">AraC family transcriptional regulator</fullName>
    </submittedName>
</protein>
<evidence type="ECO:0000259" key="4">
    <source>
        <dbReference type="PROSITE" id="PS01124"/>
    </source>
</evidence>
<dbReference type="InterPro" id="IPR020449">
    <property type="entry name" value="Tscrpt_reg_AraC-type_HTH"/>
</dbReference>
<reference evidence="5 6" key="1">
    <citation type="submission" date="2016-11" db="EMBL/GenBank/DDBJ databases">
        <title>Trade-off between light-utilization and light-protection in marine flavobacteria.</title>
        <authorList>
            <person name="Kumagai Y."/>
        </authorList>
    </citation>
    <scope>NUCLEOTIDE SEQUENCE [LARGE SCALE GENOMIC DNA]</scope>
    <source>
        <strain evidence="5 6">JCM 17109</strain>
    </source>
</reference>
<dbReference type="OrthoDB" id="799767at2"/>
<gene>
    <name evidence="5" type="ORF">BST86_12380</name>
</gene>
<dbReference type="SUPFAM" id="SSF46689">
    <property type="entry name" value="Homeodomain-like"/>
    <property type="match status" value="1"/>
</dbReference>
<dbReference type="RefSeq" id="WP_105983534.1">
    <property type="nucleotide sequence ID" value="NZ_MQUC01000003.1"/>
</dbReference>
<evidence type="ECO:0000256" key="2">
    <source>
        <dbReference type="ARBA" id="ARBA00023125"/>
    </source>
</evidence>
<dbReference type="PRINTS" id="PR00032">
    <property type="entry name" value="HTHARAC"/>
</dbReference>
<keyword evidence="2" id="KW-0238">DNA-binding</keyword>
<dbReference type="PANTHER" id="PTHR47893">
    <property type="entry name" value="REGULATORY PROTEIN PCHR"/>
    <property type="match status" value="1"/>
</dbReference>
<keyword evidence="1" id="KW-0805">Transcription regulation</keyword>
<dbReference type="PROSITE" id="PS01124">
    <property type="entry name" value="HTH_ARAC_FAMILY_2"/>
    <property type="match status" value="1"/>
</dbReference>
<dbReference type="SMART" id="SM00342">
    <property type="entry name" value="HTH_ARAC"/>
    <property type="match status" value="1"/>
</dbReference>
<dbReference type="PANTHER" id="PTHR47893:SF1">
    <property type="entry name" value="REGULATORY PROTEIN PCHR"/>
    <property type="match status" value="1"/>
</dbReference>
<organism evidence="5 6">
    <name type="scientific">Nonlabens agnitus</name>
    <dbReference type="NCBI Taxonomy" id="870484"/>
    <lineage>
        <taxon>Bacteria</taxon>
        <taxon>Pseudomonadati</taxon>
        <taxon>Bacteroidota</taxon>
        <taxon>Flavobacteriia</taxon>
        <taxon>Flavobacteriales</taxon>
        <taxon>Flavobacteriaceae</taxon>
        <taxon>Nonlabens</taxon>
    </lineage>
</organism>
<name>A0A2S9WWK5_9FLAO</name>
<dbReference type="GO" id="GO:0043565">
    <property type="term" value="F:sequence-specific DNA binding"/>
    <property type="evidence" value="ECO:0007669"/>
    <property type="project" value="InterPro"/>
</dbReference>
<dbReference type="Pfam" id="PF12833">
    <property type="entry name" value="HTH_18"/>
    <property type="match status" value="1"/>
</dbReference>
<evidence type="ECO:0000313" key="5">
    <source>
        <dbReference type="EMBL" id="PRP67834.1"/>
    </source>
</evidence>
<dbReference type="InterPro" id="IPR053142">
    <property type="entry name" value="PchR_regulatory_protein"/>
</dbReference>
<feature type="domain" description="HTH araC/xylS-type" evidence="4">
    <location>
        <begin position="192"/>
        <end position="290"/>
    </location>
</feature>
<comment type="caution">
    <text evidence="5">The sequence shown here is derived from an EMBL/GenBank/DDBJ whole genome shotgun (WGS) entry which is preliminary data.</text>
</comment>
<keyword evidence="3" id="KW-0804">Transcription</keyword>
<dbReference type="GO" id="GO:0003700">
    <property type="term" value="F:DNA-binding transcription factor activity"/>
    <property type="evidence" value="ECO:0007669"/>
    <property type="project" value="InterPro"/>
</dbReference>
<evidence type="ECO:0000313" key="6">
    <source>
        <dbReference type="Proteomes" id="UP000239532"/>
    </source>
</evidence>